<dbReference type="AlphaFoldDB" id="A0A1G6QXY6"/>
<reference evidence="2" key="1">
    <citation type="submission" date="2016-10" db="EMBL/GenBank/DDBJ databases">
        <authorList>
            <person name="Varghese N."/>
            <person name="Submissions S."/>
        </authorList>
    </citation>
    <scope>NUCLEOTIDE SEQUENCE [LARGE SCALE GENOMIC DNA]</scope>
    <source>
        <strain evidence="2">DSM 25811 / CCM 8410 / LMG 26954 / E90</strain>
    </source>
</reference>
<dbReference type="EMBL" id="FMZO01000005">
    <property type="protein sequence ID" value="SDC97053.1"/>
    <property type="molecule type" value="Genomic_DNA"/>
</dbReference>
<evidence type="ECO:0000313" key="1">
    <source>
        <dbReference type="EMBL" id="SDC97053.1"/>
    </source>
</evidence>
<proteinExistence type="predicted"/>
<organism evidence="1 2">
    <name type="scientific">Niabella drilacis (strain DSM 25811 / CCM 8410 / CCUG 62505 / LMG 26954 / E90)</name>
    <dbReference type="NCBI Taxonomy" id="1285928"/>
    <lineage>
        <taxon>Bacteria</taxon>
        <taxon>Pseudomonadati</taxon>
        <taxon>Bacteroidota</taxon>
        <taxon>Chitinophagia</taxon>
        <taxon>Chitinophagales</taxon>
        <taxon>Chitinophagaceae</taxon>
        <taxon>Niabella</taxon>
    </lineage>
</organism>
<accession>A0A1G6QXY6</accession>
<keyword evidence="2" id="KW-1185">Reference proteome</keyword>
<name>A0A1G6QXY6_NIADE</name>
<protein>
    <submittedName>
        <fullName evidence="1">Uncharacterized protein</fullName>
    </submittedName>
</protein>
<sequence>MCYYVAEDTLLITYYNKKNILPDYLDSKKEIRYKFRRYQMELLQYGSLYKKKIKYLHQEIVFPF</sequence>
<dbReference type="Proteomes" id="UP000198757">
    <property type="component" value="Unassembled WGS sequence"/>
</dbReference>
<evidence type="ECO:0000313" key="2">
    <source>
        <dbReference type="Proteomes" id="UP000198757"/>
    </source>
</evidence>
<gene>
    <name evidence="1" type="ORF">SAMN04487894_10562</name>
</gene>